<dbReference type="PROSITE" id="PS00455">
    <property type="entry name" value="AMP_BINDING"/>
    <property type="match status" value="1"/>
</dbReference>
<evidence type="ECO:0000256" key="6">
    <source>
        <dbReference type="ARBA" id="ARBA00022990"/>
    </source>
</evidence>
<dbReference type="Pfam" id="PF16177">
    <property type="entry name" value="ACAS_N"/>
    <property type="match status" value="1"/>
</dbReference>
<dbReference type="GO" id="GO:0003987">
    <property type="term" value="F:acetate-CoA ligase activity"/>
    <property type="evidence" value="ECO:0007669"/>
    <property type="project" value="UniProtKB-EC"/>
</dbReference>
<evidence type="ECO:0000313" key="10">
    <source>
        <dbReference type="EMBL" id="AFK62179.1"/>
    </source>
</evidence>
<evidence type="ECO:0000256" key="2">
    <source>
        <dbReference type="ARBA" id="ARBA00013275"/>
    </source>
</evidence>
<accession>I3UAZ1</accession>
<evidence type="ECO:0000256" key="4">
    <source>
        <dbReference type="ARBA" id="ARBA00022741"/>
    </source>
</evidence>
<evidence type="ECO:0000256" key="5">
    <source>
        <dbReference type="ARBA" id="ARBA00022840"/>
    </source>
</evidence>
<evidence type="ECO:0000259" key="8">
    <source>
        <dbReference type="Pfam" id="PF13193"/>
    </source>
</evidence>
<dbReference type="AlphaFoldDB" id="I3UAZ1"/>
<dbReference type="InterPro" id="IPR025110">
    <property type="entry name" value="AMP-bd_C"/>
</dbReference>
<keyword evidence="6" id="KW-0007">Acetylation</keyword>
<evidence type="ECO:0000259" key="9">
    <source>
        <dbReference type="Pfam" id="PF16177"/>
    </source>
</evidence>
<dbReference type="GO" id="GO:0006085">
    <property type="term" value="P:acetyl-CoA biosynthetic process"/>
    <property type="evidence" value="ECO:0007669"/>
    <property type="project" value="TreeGrafter"/>
</dbReference>
<dbReference type="HOGENOM" id="CLU_000022_3_6_4"/>
<sequence>MHKHFGIGFGMSDQRFVWYPPMETIQASNIAKFLHLADVDDYDELLKKAEKNPEWFWKLIIDRVTFSKPYSTLLDLSGGVQFPRWCVGGEGNIVLDCLDRHQGTSTWSKEFLVWEAESGEVVRWTYADLHREVCRVARSLDRLAITVGDVVGLFLPNIPHAIAAFLACAKKGVIALPLFSGFGSNALKDRLEAAGAIAVITADGTSRRGMGISMKAVADEAVETLGELKHVIVVRNADIDVVWNSGRDHWLDDLVGDESIECSTVHLAADAPLMLMYTSGTSGKPKGTVHTHLGFATKMLLDVGLVMDLKATDRMLWMSDMGWLVGPIVAAAVPLHGASVVLAEGGPDYPDEDRMWRLIDDHTVTFLGLAPTLARSFIRNDGSQIEKYSLTSLRVCVSTGEVWTPEAWLWTFENVCKKKIPLLNYSGGTEIGGGILCGTVIHPIKPCAFTRPIPGMGARIFDESGKQVLRGEVGELVLTSPSPGRTRSLWRSDDTYLDAYWSTYPGVWRHGDWAVEDSDGWWEITGRSDDILKIAGKRTGPSEIEALIAGTGLVVESAVIGLPDPVKGQAVVCVVTVKRGVVADKVTQNALVRAVVKGLGPPFKPQAIIFVDELPKTRNMKVMRRLVRAACLGHEPGDLSALVNPDAFGLLRDAAATANLK</sequence>
<dbReference type="KEGG" id="aka:TKWG_09265"/>
<dbReference type="EC" id="6.2.1.1" evidence="2"/>
<keyword evidence="5" id="KW-0067">ATP-binding</keyword>
<reference evidence="10 11" key="1">
    <citation type="journal article" date="2011" name="J. Bacteriol.">
        <title>Whole-genome shotgun sequencing of the sulfur-oxidizing chemoautotroph Tetrathiobacter kashmirensis.</title>
        <authorList>
            <person name="Ghosh W."/>
            <person name="George A."/>
            <person name="Agarwal A."/>
            <person name="Raj P."/>
            <person name="Alam M."/>
            <person name="Pyne P."/>
            <person name="Das Gupta S.K."/>
        </authorList>
    </citation>
    <scope>NUCLEOTIDE SEQUENCE [LARGE SCALE GENOMIC DNA]</scope>
    <source>
        <strain evidence="10 11">WT001</strain>
    </source>
</reference>
<name>I3UAZ1_ADVKW</name>
<evidence type="ECO:0000259" key="7">
    <source>
        <dbReference type="Pfam" id="PF00501"/>
    </source>
</evidence>
<dbReference type="EMBL" id="CP003555">
    <property type="protein sequence ID" value="AFK62179.1"/>
    <property type="molecule type" value="Genomic_DNA"/>
</dbReference>
<evidence type="ECO:0000256" key="3">
    <source>
        <dbReference type="ARBA" id="ARBA00022598"/>
    </source>
</evidence>
<dbReference type="Proteomes" id="UP000005267">
    <property type="component" value="Chromosome"/>
</dbReference>
<organism evidence="10 11">
    <name type="scientific">Advenella kashmirensis (strain DSM 17095 / LMG 22695 / WT001)</name>
    <name type="common">Tetrathiobacter kashmirensis</name>
    <dbReference type="NCBI Taxonomy" id="1036672"/>
    <lineage>
        <taxon>Bacteria</taxon>
        <taxon>Pseudomonadati</taxon>
        <taxon>Pseudomonadota</taxon>
        <taxon>Betaproteobacteria</taxon>
        <taxon>Burkholderiales</taxon>
        <taxon>Alcaligenaceae</taxon>
    </lineage>
</organism>
<keyword evidence="3 10" id="KW-0436">Ligase</keyword>
<reference evidence="11" key="2">
    <citation type="journal article" date="2013" name="PLoS ONE">
        <title>Genome implosion elicits host-confinement in Alcaligenaceae: evidence from the comparative genomics of Tetrathiobacter kashmirensis, a pathogen in the making.</title>
        <authorList>
            <person name="Ghosh W."/>
            <person name="Alam M."/>
            <person name="Roy C."/>
            <person name="Pyne P."/>
            <person name="George A."/>
            <person name="Chakraborty R."/>
            <person name="Majumder S."/>
            <person name="Agarwal A."/>
            <person name="Chakraborty S."/>
            <person name="Majumdar S."/>
            <person name="Gupta S.K."/>
        </authorList>
    </citation>
    <scope>NUCLEOTIDE SEQUENCE [LARGE SCALE GENOMIC DNA]</scope>
    <source>
        <strain evidence="11">WT001</strain>
    </source>
</reference>
<proteinExistence type="inferred from homology"/>
<protein>
    <recommendedName>
        <fullName evidence="2">acetate--CoA ligase</fullName>
        <ecNumber evidence="2">6.2.1.1</ecNumber>
    </recommendedName>
</protein>
<dbReference type="Gene3D" id="3.40.50.12780">
    <property type="entry name" value="N-terminal domain of ligase-like"/>
    <property type="match status" value="1"/>
</dbReference>
<feature type="domain" description="Acetyl-coenzyme A synthetase N-terminal" evidence="9">
    <location>
        <begin position="42"/>
        <end position="97"/>
    </location>
</feature>
<dbReference type="Gene3D" id="3.30.300.30">
    <property type="match status" value="1"/>
</dbReference>
<comment type="similarity">
    <text evidence="1">Belongs to the ATP-dependent AMP-binding enzyme family.</text>
</comment>
<feature type="domain" description="AMP-dependent synthetase/ligase" evidence="7">
    <location>
        <begin position="107"/>
        <end position="482"/>
    </location>
</feature>
<keyword evidence="4" id="KW-0547">Nucleotide-binding</keyword>
<dbReference type="PANTHER" id="PTHR24095:SF14">
    <property type="entry name" value="ACETYL-COENZYME A SYNTHETASE 1"/>
    <property type="match status" value="1"/>
</dbReference>
<dbReference type="InterPro" id="IPR045851">
    <property type="entry name" value="AMP-bd_C_sf"/>
</dbReference>
<dbReference type="SUPFAM" id="SSF56801">
    <property type="entry name" value="Acetyl-CoA synthetase-like"/>
    <property type="match status" value="1"/>
</dbReference>
<dbReference type="Pfam" id="PF13193">
    <property type="entry name" value="AMP-binding_C"/>
    <property type="match status" value="1"/>
</dbReference>
<feature type="domain" description="AMP-binding enzyme C-terminal" evidence="8">
    <location>
        <begin position="543"/>
        <end position="621"/>
    </location>
</feature>
<dbReference type="PANTHER" id="PTHR24095">
    <property type="entry name" value="ACETYL-COENZYME A SYNTHETASE"/>
    <property type="match status" value="1"/>
</dbReference>
<evidence type="ECO:0000256" key="1">
    <source>
        <dbReference type="ARBA" id="ARBA00006432"/>
    </source>
</evidence>
<evidence type="ECO:0000313" key="11">
    <source>
        <dbReference type="Proteomes" id="UP000005267"/>
    </source>
</evidence>
<dbReference type="STRING" id="1036672.TKWG_09265"/>
<dbReference type="InterPro" id="IPR020845">
    <property type="entry name" value="AMP-binding_CS"/>
</dbReference>
<keyword evidence="11" id="KW-1185">Reference proteome</keyword>
<dbReference type="Pfam" id="PF00501">
    <property type="entry name" value="AMP-binding"/>
    <property type="match status" value="1"/>
</dbReference>
<dbReference type="InterPro" id="IPR032387">
    <property type="entry name" value="ACAS_N"/>
</dbReference>
<gene>
    <name evidence="10" type="ordered locus">TKWG_09265</name>
</gene>
<dbReference type="InterPro" id="IPR000873">
    <property type="entry name" value="AMP-dep_synth/lig_dom"/>
</dbReference>
<dbReference type="InterPro" id="IPR042099">
    <property type="entry name" value="ANL_N_sf"/>
</dbReference>
<dbReference type="GO" id="GO:0005524">
    <property type="term" value="F:ATP binding"/>
    <property type="evidence" value="ECO:0007669"/>
    <property type="project" value="UniProtKB-KW"/>
</dbReference>